<gene>
    <name evidence="2" type="ORF">R50_0871</name>
</gene>
<keyword evidence="3" id="KW-1185">Reference proteome</keyword>
<proteinExistence type="predicted"/>
<dbReference type="SUPFAM" id="SSF53448">
    <property type="entry name" value="Nucleotide-diphospho-sugar transferases"/>
    <property type="match status" value="1"/>
</dbReference>
<dbReference type="AlphaFoldDB" id="A0A6F8ZF23"/>
<dbReference type="InterPro" id="IPR001173">
    <property type="entry name" value="Glyco_trans_2-like"/>
</dbReference>
<evidence type="ECO:0000313" key="2">
    <source>
        <dbReference type="EMBL" id="CAB1128377.1"/>
    </source>
</evidence>
<dbReference type="InterPro" id="IPR029044">
    <property type="entry name" value="Nucleotide-diphossugar_trans"/>
</dbReference>
<name>A0A6F8ZF23_9FIRM</name>
<dbReference type="Gene3D" id="3.90.550.10">
    <property type="entry name" value="Spore Coat Polysaccharide Biosynthesis Protein SpsA, Chain A"/>
    <property type="match status" value="1"/>
</dbReference>
<dbReference type="Proteomes" id="UP000503399">
    <property type="component" value="Chromosome"/>
</dbReference>
<accession>A0A6F8ZF23</accession>
<dbReference type="Pfam" id="PF00535">
    <property type="entry name" value="Glycos_transf_2"/>
    <property type="match status" value="1"/>
</dbReference>
<evidence type="ECO:0000259" key="1">
    <source>
        <dbReference type="Pfam" id="PF00535"/>
    </source>
</evidence>
<dbReference type="EMBL" id="LR778114">
    <property type="protein sequence ID" value="CAB1128377.1"/>
    <property type="molecule type" value="Genomic_DNA"/>
</dbReference>
<dbReference type="KEGG" id="hfv:R50_0871"/>
<feature type="domain" description="Glycosyltransferase 2-like" evidence="1">
    <location>
        <begin position="44"/>
        <end position="113"/>
    </location>
</feature>
<organism evidence="2 3">
    <name type="scientific">Candidatus Hydrogenisulfobacillus filiaventi</name>
    <dbReference type="NCBI Taxonomy" id="2707344"/>
    <lineage>
        <taxon>Bacteria</taxon>
        <taxon>Bacillati</taxon>
        <taxon>Bacillota</taxon>
        <taxon>Clostridia</taxon>
        <taxon>Eubacteriales</taxon>
        <taxon>Clostridiales Family XVII. Incertae Sedis</taxon>
        <taxon>Candidatus Hydrogenisulfobacillus</taxon>
    </lineage>
</organism>
<sequence>MSCKLSILIPALPERLPLLTPTLETLTAQAAGKDVEVLVLVDNRRRSIGEKRNALLDMAQGDFVVFIDDDDTVAPDYVDLLYGAIREHPEADCIVFDVEVHFRGQFSKIARYGVEFELGEDPAFYYRKPNHLMCYARRIARRHRYRDASWGEDTEWAERAHKDVSTQIRIPAVLYHYRVGQHPAYRSAG</sequence>
<protein>
    <recommendedName>
        <fullName evidence="1">Glycosyltransferase 2-like domain-containing protein</fullName>
    </recommendedName>
</protein>
<reference evidence="2 3" key="1">
    <citation type="submission" date="2020-02" db="EMBL/GenBank/DDBJ databases">
        <authorList>
            <person name="Hogendoorn C."/>
        </authorList>
    </citation>
    <scope>NUCLEOTIDE SEQUENCE [LARGE SCALE GENOMIC DNA]</scope>
    <source>
        <strain evidence="2">R501</strain>
    </source>
</reference>
<evidence type="ECO:0000313" key="3">
    <source>
        <dbReference type="Proteomes" id="UP000503399"/>
    </source>
</evidence>